<keyword evidence="2" id="KW-1003">Cell membrane</keyword>
<evidence type="ECO:0000313" key="7">
    <source>
        <dbReference type="EMBL" id="CEP25893.1"/>
    </source>
</evidence>
<name>A0A0B7NYX3_PROFF</name>
<keyword evidence="3 6" id="KW-0812">Transmembrane</keyword>
<feature type="transmembrane region" description="Helical" evidence="6">
    <location>
        <begin position="165"/>
        <end position="190"/>
    </location>
</feature>
<keyword evidence="4 6" id="KW-1133">Transmembrane helix</keyword>
<comment type="subcellular location">
    <subcellularLocation>
        <location evidence="1">Cell membrane</location>
        <topology evidence="1">Multi-pass membrane protein</topology>
    </subcellularLocation>
</comment>
<dbReference type="InterPro" id="IPR017039">
    <property type="entry name" value="Virul_fac_BrkB"/>
</dbReference>
<evidence type="ECO:0000256" key="2">
    <source>
        <dbReference type="ARBA" id="ARBA00022475"/>
    </source>
</evidence>
<keyword evidence="5 6" id="KW-0472">Membrane</keyword>
<gene>
    <name evidence="7" type="ORF">PFCIRM138_02935</name>
</gene>
<dbReference type="PANTHER" id="PTHR30213:SF1">
    <property type="entry name" value="INNER MEMBRANE PROTEIN YHJD"/>
    <property type="match status" value="1"/>
</dbReference>
<accession>A0A0B7NYX3</accession>
<dbReference type="Pfam" id="PF03631">
    <property type="entry name" value="Virul_fac_BrkB"/>
    <property type="match status" value="1"/>
</dbReference>
<evidence type="ECO:0000256" key="3">
    <source>
        <dbReference type="ARBA" id="ARBA00022692"/>
    </source>
</evidence>
<evidence type="ECO:0000256" key="1">
    <source>
        <dbReference type="ARBA" id="ARBA00004651"/>
    </source>
</evidence>
<evidence type="ECO:0000256" key="6">
    <source>
        <dbReference type="SAM" id="Phobius"/>
    </source>
</evidence>
<evidence type="ECO:0000256" key="4">
    <source>
        <dbReference type="ARBA" id="ARBA00022989"/>
    </source>
</evidence>
<feature type="transmembrane region" description="Helical" evidence="6">
    <location>
        <begin position="255"/>
        <end position="276"/>
    </location>
</feature>
<organism evidence="7">
    <name type="scientific">Propionibacterium freudenreichii subsp. freudenreichii</name>
    <dbReference type="NCBI Taxonomy" id="66712"/>
    <lineage>
        <taxon>Bacteria</taxon>
        <taxon>Bacillati</taxon>
        <taxon>Actinomycetota</taxon>
        <taxon>Actinomycetes</taxon>
        <taxon>Propionibacteriales</taxon>
        <taxon>Propionibacteriaceae</taxon>
        <taxon>Propionibacterium</taxon>
    </lineage>
</organism>
<proteinExistence type="predicted"/>
<feature type="transmembrane region" description="Helical" evidence="6">
    <location>
        <begin position="121"/>
        <end position="144"/>
    </location>
</feature>
<dbReference type="GO" id="GO:0005886">
    <property type="term" value="C:plasma membrane"/>
    <property type="evidence" value="ECO:0007669"/>
    <property type="project" value="UniProtKB-SubCell"/>
</dbReference>
<dbReference type="EMBL" id="LM676387">
    <property type="protein sequence ID" value="CEP25893.1"/>
    <property type="molecule type" value="Genomic_DNA"/>
</dbReference>
<feature type="transmembrane region" description="Helical" evidence="6">
    <location>
        <begin position="61"/>
        <end position="87"/>
    </location>
</feature>
<feature type="transmembrane region" description="Helical" evidence="6">
    <location>
        <begin position="210"/>
        <end position="234"/>
    </location>
</feature>
<reference evidence="7" key="1">
    <citation type="submission" date="2014-08" db="EMBL/GenBank/DDBJ databases">
        <authorList>
            <person name="Falentin Helene"/>
        </authorList>
    </citation>
    <scope>NUCLEOTIDE SEQUENCE</scope>
</reference>
<dbReference type="PANTHER" id="PTHR30213">
    <property type="entry name" value="INNER MEMBRANE PROTEIN YHJD"/>
    <property type="match status" value="1"/>
</dbReference>
<evidence type="ECO:0000256" key="5">
    <source>
        <dbReference type="ARBA" id="ARBA00023136"/>
    </source>
</evidence>
<feature type="transmembrane region" description="Helical" evidence="6">
    <location>
        <begin position="435"/>
        <end position="455"/>
    </location>
</feature>
<sequence>MTTVADDGPATRDRGGNLATAVSRRVTKVLQWAAHTPWAAHLWRANDRYNNRLGNQFAGGITYFSVLASVPVLMFAFSGLGLTLTVIRPALLDDVKGIVVANLYPGPMRDTVLQYLEQYLYHWQTVGLIAIVVALWAGAGWMGNVKSAIRAMWRPEFDMTEDKHFFFVEVAVNALLLLGLIVLVGVLLAANTVFTGWGSELLGVAHLGELRISAGLLRLISLSASLLGGWALFICMFRVLPQTHSSWRSVLRGSAVAAVLFWVMQAVATQLAGVFARNRSAALWGATLIVGLLFLNLFARLLLYVAAWIATANQPAVARRWSDFDQLLRERDDTIAVPDHWAAADQDHAERSAEETDEATASRRAAARAVDVVVGSVMSGLGGPPTDVAGAAPLLSPGGARTAMPPAPATEPTVAKDSVLVSAGRSLRRPESTRASWGAWLLGVVTGLGAGAGLVRRGLRRTGRDGRGQRGRTEKA</sequence>
<dbReference type="AlphaFoldDB" id="A0A0B7NYX3"/>
<protein>
    <submittedName>
        <fullName evidence="7">Ribonuclease_BN</fullName>
    </submittedName>
</protein>
<feature type="transmembrane region" description="Helical" evidence="6">
    <location>
        <begin position="282"/>
        <end position="310"/>
    </location>
</feature>